<proteinExistence type="predicted"/>
<evidence type="ECO:0000256" key="2">
    <source>
        <dbReference type="SAM" id="Phobius"/>
    </source>
</evidence>
<accession>A0AAE4RWN8</accession>
<evidence type="ECO:0000313" key="3">
    <source>
        <dbReference type="EMBL" id="MDU0259395.1"/>
    </source>
</evidence>
<evidence type="ECO:0000256" key="1">
    <source>
        <dbReference type="SAM" id="Coils"/>
    </source>
</evidence>
<dbReference type="AlphaFoldDB" id="A0AAE4RWN8"/>
<feature type="transmembrane region" description="Helical" evidence="2">
    <location>
        <begin position="155"/>
        <end position="177"/>
    </location>
</feature>
<gene>
    <name evidence="3" type="ORF">RVH17_04565</name>
</gene>
<dbReference type="EMBL" id="JAWDES010000004">
    <property type="protein sequence ID" value="MDU0259395.1"/>
    <property type="molecule type" value="Genomic_DNA"/>
</dbReference>
<evidence type="ECO:0000313" key="4">
    <source>
        <dbReference type="Proteomes" id="UP001181347"/>
    </source>
</evidence>
<protein>
    <submittedName>
        <fullName evidence="3">Uncharacterized protein</fullName>
    </submittedName>
</protein>
<keyword evidence="2" id="KW-0812">Transmembrane</keyword>
<dbReference type="Proteomes" id="UP001181347">
    <property type="component" value="Unassembled WGS sequence"/>
</dbReference>
<dbReference type="RefSeq" id="WP_315976007.1">
    <property type="nucleotide sequence ID" value="NZ_JAWDES010000004.1"/>
</dbReference>
<keyword evidence="2" id="KW-0472">Membrane</keyword>
<reference evidence="3" key="1">
    <citation type="submission" date="2023-10" db="EMBL/GenBank/DDBJ databases">
        <title>Genome Sequence of the Bacteria from From Gut Wall in Crohn's Disease.</title>
        <authorList>
            <person name="Rodriguez-Palacios A."/>
        </authorList>
    </citation>
    <scope>NUCLEOTIDE SEQUENCE</scope>
    <source>
        <strain evidence="3">CavFT-hAR58</strain>
    </source>
</reference>
<name>A0AAE4RWN8_9BACT</name>
<sequence length="179" mass="20376">MGIGKSRNTQIDVDGLMNENNSNHQIEQEEVITDIRLEELREVQKTLKEATESFRQATVALNEATNALNSAKANADNIVTCFNKAIVDAQENTKFKVYFDREDMEQMMKISEAALKTDEIMMKQLLAQQVKDMEAHERKVSNILSRNKGVWVSDFWLKVAGIAILAYTLVTFIYVQIVT</sequence>
<feature type="coiled-coil region" evidence="1">
    <location>
        <begin position="47"/>
        <end position="74"/>
    </location>
</feature>
<keyword evidence="1" id="KW-0175">Coiled coil</keyword>
<keyword evidence="2" id="KW-1133">Transmembrane helix</keyword>
<organism evidence="3 4">
    <name type="scientific">Alistipes finegoldii</name>
    <dbReference type="NCBI Taxonomy" id="214856"/>
    <lineage>
        <taxon>Bacteria</taxon>
        <taxon>Pseudomonadati</taxon>
        <taxon>Bacteroidota</taxon>
        <taxon>Bacteroidia</taxon>
        <taxon>Bacteroidales</taxon>
        <taxon>Rikenellaceae</taxon>
        <taxon>Alistipes</taxon>
    </lineage>
</organism>
<comment type="caution">
    <text evidence="3">The sequence shown here is derived from an EMBL/GenBank/DDBJ whole genome shotgun (WGS) entry which is preliminary data.</text>
</comment>